<keyword evidence="2" id="KW-1185">Reference proteome</keyword>
<evidence type="ECO:0000313" key="1">
    <source>
        <dbReference type="EMBL" id="PRP77234.1"/>
    </source>
</evidence>
<comment type="caution">
    <text evidence="1">The sequence shown here is derived from an EMBL/GenBank/DDBJ whole genome shotgun (WGS) entry which is preliminary data.</text>
</comment>
<reference evidence="1 2" key="1">
    <citation type="journal article" date="2018" name="Genome Biol. Evol.">
        <title>Multiple Roots of Fruiting Body Formation in Amoebozoa.</title>
        <authorList>
            <person name="Hillmann F."/>
            <person name="Forbes G."/>
            <person name="Novohradska S."/>
            <person name="Ferling I."/>
            <person name="Riege K."/>
            <person name="Groth M."/>
            <person name="Westermann M."/>
            <person name="Marz M."/>
            <person name="Spaller T."/>
            <person name="Winckler T."/>
            <person name="Schaap P."/>
            <person name="Glockner G."/>
        </authorList>
    </citation>
    <scope>NUCLEOTIDE SEQUENCE [LARGE SCALE GENOMIC DNA]</scope>
    <source>
        <strain evidence="1 2">Jena</strain>
    </source>
</reference>
<dbReference type="AlphaFoldDB" id="A0A2P6MZX4"/>
<proteinExistence type="predicted"/>
<gene>
    <name evidence="1" type="ORF">PROFUN_15128</name>
</gene>
<name>A0A2P6MZX4_9EUKA</name>
<dbReference type="InParanoid" id="A0A2P6MZX4"/>
<dbReference type="Proteomes" id="UP000241769">
    <property type="component" value="Unassembled WGS sequence"/>
</dbReference>
<protein>
    <submittedName>
        <fullName evidence="1">Uncharacterized protein</fullName>
    </submittedName>
</protein>
<organism evidence="1 2">
    <name type="scientific">Planoprotostelium fungivorum</name>
    <dbReference type="NCBI Taxonomy" id="1890364"/>
    <lineage>
        <taxon>Eukaryota</taxon>
        <taxon>Amoebozoa</taxon>
        <taxon>Evosea</taxon>
        <taxon>Variosea</taxon>
        <taxon>Cavosteliida</taxon>
        <taxon>Cavosteliaceae</taxon>
        <taxon>Planoprotostelium</taxon>
    </lineage>
</organism>
<evidence type="ECO:0000313" key="2">
    <source>
        <dbReference type="Proteomes" id="UP000241769"/>
    </source>
</evidence>
<accession>A0A2P6MZX4</accession>
<dbReference type="EMBL" id="MDYQ01000273">
    <property type="protein sequence ID" value="PRP77234.1"/>
    <property type="molecule type" value="Genomic_DNA"/>
</dbReference>
<sequence>MHRDKRIKTVPSLTEYLVTIWLDPSTTSNSLEGLFKSASRHNVYALEHLGFNLQYKCRNILLYLVQCRNIPLYLVQCRNIPLYLVHWSNGRWILLICRILLRTYTQV</sequence>